<dbReference type="SUPFAM" id="SSF55781">
    <property type="entry name" value="GAF domain-like"/>
    <property type="match status" value="1"/>
</dbReference>
<keyword evidence="1" id="KW-0805">Transcription regulation</keyword>
<evidence type="ECO:0000313" key="7">
    <source>
        <dbReference type="Proteomes" id="UP000515909"/>
    </source>
</evidence>
<dbReference type="Pfam" id="PF09339">
    <property type="entry name" value="HTH_IclR"/>
    <property type="match status" value="1"/>
</dbReference>
<dbReference type="EMBL" id="CP060286">
    <property type="protein sequence ID" value="QNK42671.1"/>
    <property type="molecule type" value="Genomic_DNA"/>
</dbReference>
<dbReference type="CDD" id="cd00090">
    <property type="entry name" value="HTH_ARSR"/>
    <property type="match status" value="1"/>
</dbReference>
<dbReference type="PROSITE" id="PS51078">
    <property type="entry name" value="ICLR_ED"/>
    <property type="match status" value="1"/>
</dbReference>
<dbReference type="KEGG" id="cfem:HCR03_17120"/>
<dbReference type="SUPFAM" id="SSF46785">
    <property type="entry name" value="Winged helix' DNA-binding domain"/>
    <property type="match status" value="1"/>
</dbReference>
<dbReference type="GO" id="GO:0045892">
    <property type="term" value="P:negative regulation of DNA-templated transcription"/>
    <property type="evidence" value="ECO:0007669"/>
    <property type="project" value="TreeGrafter"/>
</dbReference>
<evidence type="ECO:0000313" key="6">
    <source>
        <dbReference type="EMBL" id="QNK42671.1"/>
    </source>
</evidence>
<dbReference type="Gene3D" id="1.10.10.10">
    <property type="entry name" value="Winged helix-like DNA-binding domain superfamily/Winged helix DNA-binding domain"/>
    <property type="match status" value="1"/>
</dbReference>
<evidence type="ECO:0000259" key="4">
    <source>
        <dbReference type="PROSITE" id="PS51077"/>
    </source>
</evidence>
<evidence type="ECO:0000256" key="1">
    <source>
        <dbReference type="ARBA" id="ARBA00023015"/>
    </source>
</evidence>
<dbReference type="PROSITE" id="PS51077">
    <property type="entry name" value="HTH_ICLR"/>
    <property type="match status" value="1"/>
</dbReference>
<dbReference type="InterPro" id="IPR029016">
    <property type="entry name" value="GAF-like_dom_sf"/>
</dbReference>
<proteinExistence type="predicted"/>
<feature type="domain" description="IclR-ED" evidence="5">
    <location>
        <begin position="78"/>
        <end position="261"/>
    </location>
</feature>
<dbReference type="InterPro" id="IPR036388">
    <property type="entry name" value="WH-like_DNA-bd_sf"/>
</dbReference>
<evidence type="ECO:0000256" key="2">
    <source>
        <dbReference type="ARBA" id="ARBA00023125"/>
    </source>
</evidence>
<dbReference type="PANTHER" id="PTHR30136:SF7">
    <property type="entry name" value="HTH-TYPE TRANSCRIPTIONAL REGULATOR KDGR-RELATED"/>
    <property type="match status" value="1"/>
</dbReference>
<evidence type="ECO:0000256" key="3">
    <source>
        <dbReference type="ARBA" id="ARBA00023163"/>
    </source>
</evidence>
<protein>
    <submittedName>
        <fullName evidence="6">IclR family transcriptional regulator</fullName>
    </submittedName>
</protein>
<reference evidence="6 7" key="1">
    <citation type="submission" date="2020-08" db="EMBL/GenBank/DDBJ databases">
        <title>The isolate Caproiciproducens sp. 7D4C2 produces n-caproate at mildly acidic conditions from hexoses: genome and rBOX comparison with related strains and chain-elongating bacteria.</title>
        <authorList>
            <person name="Esquivel-Elizondo S."/>
            <person name="Bagci C."/>
            <person name="Temovska M."/>
            <person name="Jeon B.S."/>
            <person name="Bessarab I."/>
            <person name="Williams R.B.H."/>
            <person name="Huson D.H."/>
            <person name="Angenent L.T."/>
        </authorList>
    </citation>
    <scope>NUCLEOTIDE SEQUENCE [LARGE SCALE GENOMIC DNA]</scope>
    <source>
        <strain evidence="6 7">7D4C2</strain>
    </source>
</reference>
<name>A0A7G8TGD0_9FIRM</name>
<dbReference type="InterPro" id="IPR036390">
    <property type="entry name" value="WH_DNA-bd_sf"/>
</dbReference>
<dbReference type="InterPro" id="IPR050707">
    <property type="entry name" value="HTH_MetabolicPath_Reg"/>
</dbReference>
<dbReference type="SMART" id="SM00346">
    <property type="entry name" value="HTH_ICLR"/>
    <property type="match status" value="1"/>
</dbReference>
<dbReference type="Pfam" id="PF01614">
    <property type="entry name" value="IclR_C"/>
    <property type="match status" value="1"/>
</dbReference>
<feature type="domain" description="HTH iclR-type" evidence="4">
    <location>
        <begin position="15"/>
        <end position="77"/>
    </location>
</feature>
<sequence>MLSKQQQELQNKLSSYSSMKVLQILLALSATNKYMGISEITEITGLSGSTLHRILQELLECGFVTKDEQQKKYRIGFESMALAEHMKAANYLLEAAKDEMHRLNEITKETVNLIVRDGYQAAYIGKMEAKNQIAMRSKIGWKIPLYCTSGGKLLLAYQDEKWLENYLNSTPLEKHTDYTIVDKAALMQELVNIRKENFAIDNQEHNPDVICIAAPIFSDNHEILATIGVAAPNYRFSLEKALSYKEAVINAGNAVSEKIAK</sequence>
<accession>A0A7G8TGD0</accession>
<keyword evidence="2" id="KW-0238">DNA-binding</keyword>
<dbReference type="PANTHER" id="PTHR30136">
    <property type="entry name" value="HELIX-TURN-HELIX TRANSCRIPTIONAL REGULATOR, ICLR FAMILY"/>
    <property type="match status" value="1"/>
</dbReference>
<organism evidence="6 7">
    <name type="scientific">Caproicibacter fermentans</name>
    <dbReference type="NCBI Taxonomy" id="2576756"/>
    <lineage>
        <taxon>Bacteria</taxon>
        <taxon>Bacillati</taxon>
        <taxon>Bacillota</taxon>
        <taxon>Clostridia</taxon>
        <taxon>Eubacteriales</taxon>
        <taxon>Acutalibacteraceae</taxon>
        <taxon>Caproicibacter</taxon>
    </lineage>
</organism>
<dbReference type="Proteomes" id="UP000515909">
    <property type="component" value="Chromosome"/>
</dbReference>
<dbReference type="GO" id="GO:0003677">
    <property type="term" value="F:DNA binding"/>
    <property type="evidence" value="ECO:0007669"/>
    <property type="project" value="UniProtKB-KW"/>
</dbReference>
<gene>
    <name evidence="6" type="ORF">HCR03_17120</name>
</gene>
<dbReference type="InterPro" id="IPR014757">
    <property type="entry name" value="Tscrpt_reg_IclR_C"/>
</dbReference>
<evidence type="ECO:0000259" key="5">
    <source>
        <dbReference type="PROSITE" id="PS51078"/>
    </source>
</evidence>
<dbReference type="GO" id="GO:0003700">
    <property type="term" value="F:DNA-binding transcription factor activity"/>
    <property type="evidence" value="ECO:0007669"/>
    <property type="project" value="TreeGrafter"/>
</dbReference>
<dbReference type="AlphaFoldDB" id="A0A7G8TGD0"/>
<dbReference type="InterPro" id="IPR011991">
    <property type="entry name" value="ArsR-like_HTH"/>
</dbReference>
<dbReference type="Gene3D" id="3.30.450.40">
    <property type="match status" value="1"/>
</dbReference>
<keyword evidence="3" id="KW-0804">Transcription</keyword>
<dbReference type="InterPro" id="IPR005471">
    <property type="entry name" value="Tscrpt_reg_IclR_N"/>
</dbReference>